<proteinExistence type="inferred from homology"/>
<name>A0A8I2ZME7_VERLO</name>
<dbReference type="Proteomes" id="UP000689129">
    <property type="component" value="Unassembled WGS sequence"/>
</dbReference>
<keyword evidence="3 5" id="KW-0223">Dioxygenase</keyword>
<comment type="similarity">
    <text evidence="2">Belongs to the PhyH family.</text>
</comment>
<dbReference type="InterPro" id="IPR008775">
    <property type="entry name" value="Phytyl_CoA_dOase-like"/>
</dbReference>
<comment type="caution">
    <text evidence="5">The sequence shown here is derived from an EMBL/GenBank/DDBJ whole genome shotgun (WGS) entry which is preliminary data.</text>
</comment>
<sequence length="283" mass="31104">MLSALKDDGFVVIEGMFPPDQISSLNADMDTVLTKVEAGKSANMTAPPLSGGIDGVVFGSNTKRLGSLLHHSPTWRDAMIDNPILHDLCTGIFRDTGDYWLSTAQMIEIGPGSKAQPLHADAAAWWPFLSMGDRWMPEVAVNFLIAATDTTRANGATGVVKGSHKIKYSEALADPTFDFWKFPDDKVKQIELKAGDCLLLGGRIVHRGEANRTADERRRLLSCTVTSSVLTPEEAHPLILDKDVVRGLPERVKKFLGFRGQNSISGYKFWQDHRRDLSQTLGV</sequence>
<evidence type="ECO:0000256" key="2">
    <source>
        <dbReference type="ARBA" id="ARBA00005830"/>
    </source>
</evidence>
<evidence type="ECO:0000256" key="1">
    <source>
        <dbReference type="ARBA" id="ARBA00001962"/>
    </source>
</evidence>
<dbReference type="OrthoDB" id="445007at2759"/>
<organism evidence="5 6">
    <name type="scientific">Verticillium longisporum</name>
    <name type="common">Verticillium dahliae var. longisporum</name>
    <dbReference type="NCBI Taxonomy" id="100787"/>
    <lineage>
        <taxon>Eukaryota</taxon>
        <taxon>Fungi</taxon>
        <taxon>Dikarya</taxon>
        <taxon>Ascomycota</taxon>
        <taxon>Pezizomycotina</taxon>
        <taxon>Sordariomycetes</taxon>
        <taxon>Hypocreomycetidae</taxon>
        <taxon>Glomerellales</taxon>
        <taxon>Plectosphaerellaceae</taxon>
        <taxon>Verticillium</taxon>
    </lineage>
</organism>
<evidence type="ECO:0000256" key="3">
    <source>
        <dbReference type="ARBA" id="ARBA00022964"/>
    </source>
</evidence>
<comment type="cofactor">
    <cofactor evidence="1">
        <name>Fe cation</name>
        <dbReference type="ChEBI" id="CHEBI:24875"/>
    </cofactor>
</comment>
<keyword evidence="4" id="KW-0560">Oxidoreductase</keyword>
<dbReference type="Pfam" id="PF05721">
    <property type="entry name" value="PhyH"/>
    <property type="match status" value="1"/>
</dbReference>
<accession>A0A8I2ZME7</accession>
<dbReference type="GO" id="GO:0051213">
    <property type="term" value="F:dioxygenase activity"/>
    <property type="evidence" value="ECO:0007669"/>
    <property type="project" value="UniProtKB-KW"/>
</dbReference>
<evidence type="ECO:0000313" key="6">
    <source>
        <dbReference type="Proteomes" id="UP000689129"/>
    </source>
</evidence>
<dbReference type="PANTHER" id="PTHR20883:SF41">
    <property type="entry name" value="IRON_ALPHA-KETOGLUTARATE-DEPENDENT DIOXYGENASE ASQJ"/>
    <property type="match status" value="1"/>
</dbReference>
<dbReference type="EMBL" id="JAEMWZ010000148">
    <property type="protein sequence ID" value="KAG7133971.1"/>
    <property type="molecule type" value="Genomic_DNA"/>
</dbReference>
<evidence type="ECO:0000313" key="5">
    <source>
        <dbReference type="EMBL" id="KAG7133971.1"/>
    </source>
</evidence>
<dbReference type="AlphaFoldDB" id="A0A8I2ZME7"/>
<gene>
    <name evidence="5" type="ORF">HYQ45_007938</name>
</gene>
<evidence type="ECO:0000256" key="4">
    <source>
        <dbReference type="ARBA" id="ARBA00023002"/>
    </source>
</evidence>
<reference evidence="5" key="1">
    <citation type="journal article" date="2021" name="Mol. Plant Pathol.">
        <title>A 20-kb lineage-specific genomic region tames virulence in pathogenic amphidiploid Verticillium longisporum.</title>
        <authorList>
            <person name="Harting R."/>
            <person name="Starke J."/>
            <person name="Kusch H."/>
            <person name="Poggeler S."/>
            <person name="Maurus I."/>
            <person name="Schluter R."/>
            <person name="Landesfeind M."/>
            <person name="Bulla I."/>
            <person name="Nowrousian M."/>
            <person name="de Jonge R."/>
            <person name="Stahlhut G."/>
            <person name="Hoff K.J."/>
            <person name="Asshauer K.P."/>
            <person name="Thurmer A."/>
            <person name="Stanke M."/>
            <person name="Daniel R."/>
            <person name="Morgenstern B."/>
            <person name="Thomma B.P.H.J."/>
            <person name="Kronstad J.W."/>
            <person name="Braus-Stromeyer S.A."/>
            <person name="Braus G.H."/>
        </authorList>
    </citation>
    <scope>NUCLEOTIDE SEQUENCE</scope>
    <source>
        <strain evidence="5">Vl32</strain>
    </source>
</reference>
<protein>
    <submittedName>
        <fullName evidence="5">Dioxygenase FUM3 like protein</fullName>
    </submittedName>
</protein>
<dbReference type="PANTHER" id="PTHR20883">
    <property type="entry name" value="PHYTANOYL-COA DIOXYGENASE DOMAIN CONTAINING 1"/>
    <property type="match status" value="1"/>
</dbReference>